<dbReference type="InterPro" id="IPR029052">
    <property type="entry name" value="Metallo-depent_PP-like"/>
</dbReference>
<feature type="domain" description="Calcineurin-like phosphoesterase" evidence="1">
    <location>
        <begin position="169"/>
        <end position="310"/>
    </location>
</feature>
<dbReference type="Pfam" id="PF00149">
    <property type="entry name" value="Metallophos"/>
    <property type="match status" value="1"/>
</dbReference>
<dbReference type="InterPro" id="IPR004843">
    <property type="entry name" value="Calcineurin-like_PHP"/>
</dbReference>
<evidence type="ECO:0000313" key="2">
    <source>
        <dbReference type="EMBL" id="XBJ29226.1"/>
    </source>
</evidence>
<evidence type="ECO:0000259" key="1">
    <source>
        <dbReference type="Pfam" id="PF00149"/>
    </source>
</evidence>
<dbReference type="GO" id="GO:0005737">
    <property type="term" value="C:cytoplasm"/>
    <property type="evidence" value="ECO:0007669"/>
    <property type="project" value="TreeGrafter"/>
</dbReference>
<gene>
    <name evidence="2" type="ORF">AAH949_09140</name>
</gene>
<dbReference type="InterPro" id="IPR050126">
    <property type="entry name" value="Ap4A_hydrolase"/>
</dbReference>
<dbReference type="AlphaFoldDB" id="A0AAU7E8B5"/>
<dbReference type="Gene3D" id="3.60.21.10">
    <property type="match status" value="1"/>
</dbReference>
<dbReference type="RefSeq" id="WP_348518574.1">
    <property type="nucleotide sequence ID" value="NZ_CP155620.1"/>
</dbReference>
<dbReference type="PANTHER" id="PTHR42850">
    <property type="entry name" value="METALLOPHOSPHOESTERASE"/>
    <property type="match status" value="1"/>
</dbReference>
<sequence length="393" mass="46080">MRILLILRGNYHAGQEEFVHHNHLKNFTLDINDLRSLTGCANPLPNHQKSLNYKYDNELYKLMLDFLQMRMKRGEFCVINAYNEHLKTYKDLANLYRYKMFVIEFNANLEQCMANNLKQASSTGYLTPFYLLENTANSLKKIPKKYEVLSPNNWQQILYEMPNLSTYKKIHHIGDIQGCYSVLKKYLKSMKDDEYYIFLGDYINRGIENGKVLKFLLKICEKENVCLLEGNHERHLIKWANGEVSTSKEFNENTLKDFYKEKLNPKDAKKLYPFFKECLFYKYGRKKILCSHAGLNFAPKKYQDLSFVSSYHLINGIDGYEDSQAIAEEFCKNSAENVFEVFGHRNKAKLPMQIASRVFLCEGKVDAGGYLRVLTLNKDGFKCIEVKNEVYRK</sequence>
<reference evidence="2" key="1">
    <citation type="submission" date="2024-05" db="EMBL/GenBank/DDBJ databases">
        <title>Campylobacter coli isolated from environmental waters in Slovenia.</title>
        <authorList>
            <person name="Zautner A.E."/>
            <person name="Bunk B."/>
            <person name="Riedel T."/>
            <person name="Sproeer C."/>
        </authorList>
    </citation>
    <scope>NUCLEOTIDE SEQUENCE</scope>
    <source>
        <strain evidence="2">CCS1377</strain>
    </source>
</reference>
<dbReference type="PANTHER" id="PTHR42850:SF4">
    <property type="entry name" value="ZINC-DEPENDENT ENDOPOLYPHOSPHATASE"/>
    <property type="match status" value="1"/>
</dbReference>
<dbReference type="Gene3D" id="3.40.50.300">
    <property type="entry name" value="P-loop containing nucleotide triphosphate hydrolases"/>
    <property type="match status" value="1"/>
</dbReference>
<protein>
    <submittedName>
        <fullName evidence="2">Metallophosphoesterase</fullName>
    </submittedName>
</protein>
<dbReference type="SUPFAM" id="SSF56300">
    <property type="entry name" value="Metallo-dependent phosphatases"/>
    <property type="match status" value="1"/>
</dbReference>
<name>A0AAU7E8B5_9BACT</name>
<organism evidence="2">
    <name type="scientific">Campylobacter sp. CCS1377</name>
    <dbReference type="NCBI Taxonomy" id="3158229"/>
    <lineage>
        <taxon>Bacteria</taxon>
        <taxon>Pseudomonadati</taxon>
        <taxon>Campylobacterota</taxon>
        <taxon>Epsilonproteobacteria</taxon>
        <taxon>Campylobacterales</taxon>
        <taxon>Campylobacteraceae</taxon>
        <taxon>Campylobacter</taxon>
    </lineage>
</organism>
<dbReference type="GO" id="GO:0016791">
    <property type="term" value="F:phosphatase activity"/>
    <property type="evidence" value="ECO:0007669"/>
    <property type="project" value="TreeGrafter"/>
</dbReference>
<dbReference type="EMBL" id="CP155620">
    <property type="protein sequence ID" value="XBJ29226.1"/>
    <property type="molecule type" value="Genomic_DNA"/>
</dbReference>
<proteinExistence type="predicted"/>
<dbReference type="InterPro" id="IPR027417">
    <property type="entry name" value="P-loop_NTPase"/>
</dbReference>
<accession>A0AAU7E8B5</accession>